<dbReference type="EMBL" id="CVQV01000005">
    <property type="protein sequence ID" value="CRK75013.1"/>
    <property type="molecule type" value="Genomic_DNA"/>
</dbReference>
<dbReference type="AlphaFoldDB" id="A0A0U1NKI6"/>
<dbReference type="Gene3D" id="3.10.350.10">
    <property type="entry name" value="LysM domain"/>
    <property type="match status" value="1"/>
</dbReference>
<dbReference type="SMART" id="SM00257">
    <property type="entry name" value="LysM"/>
    <property type="match status" value="1"/>
</dbReference>
<reference evidence="2 3" key="1">
    <citation type="submission" date="2015-04" db="EMBL/GenBank/DDBJ databases">
        <authorList>
            <person name="Syromyatnikov M.Y."/>
            <person name="Popov V.N."/>
        </authorList>
    </citation>
    <scope>NUCLEOTIDE SEQUENCE [LARGE SCALE GENOMIC DNA]</scope>
    <source>
        <strain evidence="2 3">CECT 5292</strain>
    </source>
</reference>
<evidence type="ECO:0000259" key="1">
    <source>
        <dbReference type="PROSITE" id="PS51782"/>
    </source>
</evidence>
<organism evidence="2 3">
    <name type="scientific">Nereida ignava</name>
    <dbReference type="NCBI Taxonomy" id="282199"/>
    <lineage>
        <taxon>Bacteria</taxon>
        <taxon>Pseudomonadati</taxon>
        <taxon>Pseudomonadota</taxon>
        <taxon>Alphaproteobacteria</taxon>
        <taxon>Rhodobacterales</taxon>
        <taxon>Roseobacteraceae</taxon>
        <taxon>Nereida</taxon>
    </lineage>
</organism>
<dbReference type="Proteomes" id="UP000048949">
    <property type="component" value="Unassembled WGS sequence"/>
</dbReference>
<dbReference type="CDD" id="cd00118">
    <property type="entry name" value="LysM"/>
    <property type="match status" value="1"/>
</dbReference>
<name>A0A0U1NKI6_9RHOB</name>
<sequence length="272" mass="28842">MKVEPMTSTSKKTLPLVLAISGFSFVVGGALTYQVVKMTSEPTITAQVASASSGLPLTPEVTRNTSETLNSLNVQSAVNASLSPAPVQTAEAIAEEKARKVQEAVDILNANKLRMLEEGIVAGLYSIDEDENNRLKFNSTNAPSAVTDAQNLISAAVSNGVLVLPKELGTTGGEVDPTAVLFNVVQKALVAKGETAAAAELQRRAAEASRPIARVENGNRVYTVASGDSLAYIALKFYGSTTDYQTIFDANRDKLTTPDRIFIGQKLRIPNV</sequence>
<dbReference type="PANTHER" id="PTHR34700">
    <property type="entry name" value="POTASSIUM BINDING PROTEIN KBP"/>
    <property type="match status" value="1"/>
</dbReference>
<protein>
    <submittedName>
        <fullName evidence="2">LysM domain/BON superfamily protein</fullName>
    </submittedName>
</protein>
<accession>A0A0U1NKI6</accession>
<dbReference type="SUPFAM" id="SSF54106">
    <property type="entry name" value="LysM domain"/>
    <property type="match status" value="1"/>
</dbReference>
<dbReference type="RefSeq" id="WP_053084839.1">
    <property type="nucleotide sequence ID" value="NZ_CVPC01000005.1"/>
</dbReference>
<evidence type="ECO:0000313" key="3">
    <source>
        <dbReference type="Proteomes" id="UP000048949"/>
    </source>
</evidence>
<keyword evidence="3" id="KW-1185">Reference proteome</keyword>
<gene>
    <name evidence="2" type="ORF">NIG5292_01054</name>
</gene>
<dbReference type="InterPro" id="IPR036779">
    <property type="entry name" value="LysM_dom_sf"/>
</dbReference>
<dbReference type="InterPro" id="IPR052196">
    <property type="entry name" value="Bact_Kbp"/>
</dbReference>
<dbReference type="PROSITE" id="PS51782">
    <property type="entry name" value="LYSM"/>
    <property type="match status" value="1"/>
</dbReference>
<dbReference type="PANTHER" id="PTHR34700:SF4">
    <property type="entry name" value="PHAGE-LIKE ELEMENT PBSX PROTEIN XKDP"/>
    <property type="match status" value="1"/>
</dbReference>
<proteinExistence type="predicted"/>
<feature type="domain" description="LysM" evidence="1">
    <location>
        <begin position="220"/>
        <end position="269"/>
    </location>
</feature>
<dbReference type="STRING" id="282199.GCA_001049735_01053"/>
<dbReference type="Pfam" id="PF01476">
    <property type="entry name" value="LysM"/>
    <property type="match status" value="1"/>
</dbReference>
<dbReference type="InterPro" id="IPR018392">
    <property type="entry name" value="LysM"/>
</dbReference>
<evidence type="ECO:0000313" key="2">
    <source>
        <dbReference type="EMBL" id="CRK75013.1"/>
    </source>
</evidence>